<dbReference type="OrthoDB" id="5873841at2759"/>
<name>A0A0B1TBP8_OESDE</name>
<evidence type="ECO:0000313" key="3">
    <source>
        <dbReference type="Proteomes" id="UP000053660"/>
    </source>
</evidence>
<keyword evidence="3" id="KW-1185">Reference proteome</keyword>
<proteinExistence type="predicted"/>
<feature type="region of interest" description="Disordered" evidence="1">
    <location>
        <begin position="97"/>
        <end position="146"/>
    </location>
</feature>
<feature type="compositionally biased region" description="Polar residues" evidence="1">
    <location>
        <begin position="103"/>
        <end position="115"/>
    </location>
</feature>
<protein>
    <submittedName>
        <fullName evidence="2">Uncharacterized protein</fullName>
    </submittedName>
</protein>
<evidence type="ECO:0000313" key="2">
    <source>
        <dbReference type="EMBL" id="KHJ92770.1"/>
    </source>
</evidence>
<organism evidence="2 3">
    <name type="scientific">Oesophagostomum dentatum</name>
    <name type="common">Nodular worm</name>
    <dbReference type="NCBI Taxonomy" id="61180"/>
    <lineage>
        <taxon>Eukaryota</taxon>
        <taxon>Metazoa</taxon>
        <taxon>Ecdysozoa</taxon>
        <taxon>Nematoda</taxon>
        <taxon>Chromadorea</taxon>
        <taxon>Rhabditida</taxon>
        <taxon>Rhabditina</taxon>
        <taxon>Rhabditomorpha</taxon>
        <taxon>Strongyloidea</taxon>
        <taxon>Strongylidae</taxon>
        <taxon>Oesophagostomum</taxon>
    </lineage>
</organism>
<sequence>MRKRPRQMSAAKINMKEFKEEGPLVMQAAFRGDVKHQLDNDKSTSLKNLKFDPAQNSLVWIGTEIEKVEGQSQRTIVKTREGTLDSSFKKARERSAYKELSLMKTQMSTEETGNKTAKPEKLAKQAKLRRLRSNSGDRKKSSTKKQ</sequence>
<evidence type="ECO:0000256" key="1">
    <source>
        <dbReference type="SAM" id="MobiDB-lite"/>
    </source>
</evidence>
<dbReference type="AlphaFoldDB" id="A0A0B1TBP8"/>
<gene>
    <name evidence="2" type="ORF">OESDEN_07336</name>
</gene>
<accession>A0A0B1TBP8</accession>
<dbReference type="Proteomes" id="UP000053660">
    <property type="component" value="Unassembled WGS sequence"/>
</dbReference>
<reference evidence="2 3" key="1">
    <citation type="submission" date="2014-03" db="EMBL/GenBank/DDBJ databases">
        <title>Draft genome of the hookworm Oesophagostomum dentatum.</title>
        <authorList>
            <person name="Mitreva M."/>
        </authorList>
    </citation>
    <scope>NUCLEOTIDE SEQUENCE [LARGE SCALE GENOMIC DNA]</scope>
    <source>
        <strain evidence="2 3">OD-Hann</strain>
    </source>
</reference>
<dbReference type="EMBL" id="KN551141">
    <property type="protein sequence ID" value="KHJ92770.1"/>
    <property type="molecule type" value="Genomic_DNA"/>
</dbReference>